<comment type="cofactor">
    <cofactor evidence="1">
        <name>FAD</name>
        <dbReference type="ChEBI" id="CHEBI:57692"/>
    </cofactor>
</comment>
<keyword evidence="3" id="KW-0274">FAD</keyword>
<protein>
    <submittedName>
        <fullName evidence="7">NAD/ferredoxin-dependent reductase-like protein</fullName>
    </submittedName>
</protein>
<dbReference type="InterPro" id="IPR028202">
    <property type="entry name" value="Reductase_C"/>
</dbReference>
<dbReference type="GeneID" id="301843100"/>
<dbReference type="InterPro" id="IPR023753">
    <property type="entry name" value="FAD/NAD-binding_dom"/>
</dbReference>
<dbReference type="GO" id="GO:0005737">
    <property type="term" value="C:cytoplasm"/>
    <property type="evidence" value="ECO:0007669"/>
    <property type="project" value="TreeGrafter"/>
</dbReference>
<dbReference type="PRINTS" id="PR00469">
    <property type="entry name" value="PNDRDTASEII"/>
</dbReference>
<evidence type="ECO:0000313" key="8">
    <source>
        <dbReference type="Proteomes" id="UP000274843"/>
    </source>
</evidence>
<dbReference type="PANTHER" id="PTHR43557:SF2">
    <property type="entry name" value="RIESKE DOMAIN-CONTAINING PROTEIN-RELATED"/>
    <property type="match status" value="1"/>
</dbReference>
<keyword evidence="4" id="KW-0560">Oxidoreductase</keyword>
<dbReference type="AlphaFoldDB" id="A0A3N2GS09"/>
<feature type="domain" description="FAD/NAD(P)-binding" evidence="5">
    <location>
        <begin position="8"/>
        <end position="305"/>
    </location>
</feature>
<dbReference type="PRINTS" id="PR00368">
    <property type="entry name" value="FADPNR"/>
</dbReference>
<proteinExistence type="predicted"/>
<dbReference type="SUPFAM" id="SSF51905">
    <property type="entry name" value="FAD/NAD(P)-binding domain"/>
    <property type="match status" value="2"/>
</dbReference>
<name>A0A3N2GS09_9PSEU</name>
<comment type="caution">
    <text evidence="7">The sequence shown here is derived from an EMBL/GenBank/DDBJ whole genome shotgun (WGS) entry which is preliminary data.</text>
</comment>
<evidence type="ECO:0000256" key="1">
    <source>
        <dbReference type="ARBA" id="ARBA00001974"/>
    </source>
</evidence>
<keyword evidence="2" id="KW-0285">Flavoprotein</keyword>
<evidence type="ECO:0000256" key="4">
    <source>
        <dbReference type="ARBA" id="ARBA00023002"/>
    </source>
</evidence>
<keyword evidence="8" id="KW-1185">Reference proteome</keyword>
<dbReference type="Gene3D" id="3.50.50.60">
    <property type="entry name" value="FAD/NAD(P)-binding domain"/>
    <property type="match status" value="2"/>
</dbReference>
<accession>A0A3N2GS09</accession>
<organism evidence="7 8">
    <name type="scientific">Amycolatopsis thermoflava</name>
    <dbReference type="NCBI Taxonomy" id="84480"/>
    <lineage>
        <taxon>Bacteria</taxon>
        <taxon>Bacillati</taxon>
        <taxon>Actinomycetota</taxon>
        <taxon>Actinomycetes</taxon>
        <taxon>Pseudonocardiales</taxon>
        <taxon>Pseudonocardiaceae</taxon>
        <taxon>Amycolatopsis</taxon>
        <taxon>Amycolatopsis methanolica group</taxon>
    </lineage>
</organism>
<dbReference type="Gene3D" id="3.30.390.30">
    <property type="match status" value="1"/>
</dbReference>
<dbReference type="Proteomes" id="UP000274843">
    <property type="component" value="Unassembled WGS sequence"/>
</dbReference>
<reference evidence="7 8" key="1">
    <citation type="submission" date="2018-11" db="EMBL/GenBank/DDBJ databases">
        <title>Sequencing the genomes of 1000 actinobacteria strains.</title>
        <authorList>
            <person name="Klenk H.-P."/>
        </authorList>
    </citation>
    <scope>NUCLEOTIDE SEQUENCE [LARGE SCALE GENOMIC DNA]</scope>
    <source>
        <strain evidence="7 8">DSM 44348</strain>
    </source>
</reference>
<dbReference type="EMBL" id="RKHY01000001">
    <property type="protein sequence ID" value="ROS39367.1"/>
    <property type="molecule type" value="Genomic_DNA"/>
</dbReference>
<dbReference type="InterPro" id="IPR036188">
    <property type="entry name" value="FAD/NAD-bd_sf"/>
</dbReference>
<dbReference type="PANTHER" id="PTHR43557">
    <property type="entry name" value="APOPTOSIS-INDUCING FACTOR 1"/>
    <property type="match status" value="1"/>
</dbReference>
<dbReference type="InterPro" id="IPR050446">
    <property type="entry name" value="FAD-oxidoreductase/Apoptosis"/>
</dbReference>
<dbReference type="RefSeq" id="WP_123683412.1">
    <property type="nucleotide sequence ID" value="NZ_RKHY01000001.1"/>
</dbReference>
<evidence type="ECO:0000313" key="7">
    <source>
        <dbReference type="EMBL" id="ROS39367.1"/>
    </source>
</evidence>
<evidence type="ECO:0000256" key="3">
    <source>
        <dbReference type="ARBA" id="ARBA00022827"/>
    </source>
</evidence>
<evidence type="ECO:0000259" key="6">
    <source>
        <dbReference type="Pfam" id="PF14759"/>
    </source>
</evidence>
<dbReference type="InterPro" id="IPR016156">
    <property type="entry name" value="FAD/NAD-linked_Rdtase_dimer_sf"/>
</dbReference>
<feature type="domain" description="Reductase C-terminal" evidence="6">
    <location>
        <begin position="327"/>
        <end position="391"/>
    </location>
</feature>
<dbReference type="SUPFAM" id="SSF55424">
    <property type="entry name" value="FAD/NAD-linked reductases, dimerisation (C-terminal) domain"/>
    <property type="match status" value="1"/>
</dbReference>
<dbReference type="GO" id="GO:0016651">
    <property type="term" value="F:oxidoreductase activity, acting on NAD(P)H"/>
    <property type="evidence" value="ECO:0007669"/>
    <property type="project" value="TreeGrafter"/>
</dbReference>
<sequence>MTAGDAGIVVVGASLAGQRACAALRRHGYRGRLTVVGAEPHLPYDRPPLSKELLAATADESAAALPSAGLGIDWVLGRRARRLDVPGRTVELDGGDVLPFTGLVVATGSAPNPWPGTHPPEVGVFRTLDDARALRHRLGGGDRLLVIGAGFLGGELAAAARGRGTSVELVEAQPQPLRSALGPVAGEFVAALHRAAGVSLRTRTRVGSFTGGHRLTGAILSDGTRVAADLAVVALGASPRTGWLAGAGLRINRGLVCDRHARALGTDGAPVPGIVVAGDVARWPHPWAGPDGAVLGHWTHAVEQAEVAARNLLDPAHPATYRPVPSFWSDLYGVRLRAVGFPAFADTVEVHENDPDGGRLDIAYRRDGELVGALTGNRPGRLAAYRAQLAEALGRVPA</sequence>
<gene>
    <name evidence="7" type="ORF">EDD35_1669</name>
</gene>
<dbReference type="Pfam" id="PF14759">
    <property type="entry name" value="Reductase_C"/>
    <property type="match status" value="1"/>
</dbReference>
<evidence type="ECO:0000256" key="2">
    <source>
        <dbReference type="ARBA" id="ARBA00022630"/>
    </source>
</evidence>
<dbReference type="Pfam" id="PF07992">
    <property type="entry name" value="Pyr_redox_2"/>
    <property type="match status" value="1"/>
</dbReference>
<evidence type="ECO:0000259" key="5">
    <source>
        <dbReference type="Pfam" id="PF07992"/>
    </source>
</evidence>